<gene>
    <name evidence="5" type="ORF">PGT21_029364</name>
    <name evidence="6" type="ORF">PGTUg99_026348</name>
</gene>
<organism evidence="5 7">
    <name type="scientific">Puccinia graminis f. sp. tritici</name>
    <dbReference type="NCBI Taxonomy" id="56615"/>
    <lineage>
        <taxon>Eukaryota</taxon>
        <taxon>Fungi</taxon>
        <taxon>Dikarya</taxon>
        <taxon>Basidiomycota</taxon>
        <taxon>Pucciniomycotina</taxon>
        <taxon>Pucciniomycetes</taxon>
        <taxon>Pucciniales</taxon>
        <taxon>Pucciniaceae</taxon>
        <taxon>Puccinia</taxon>
    </lineage>
</organism>
<keyword evidence="2" id="KW-0812">Transmembrane</keyword>
<evidence type="ECO:0000313" key="5">
    <source>
        <dbReference type="EMBL" id="KAA1096816.1"/>
    </source>
</evidence>
<dbReference type="InterPro" id="IPR032514">
    <property type="entry name" value="GtaA_central"/>
</dbReference>
<reference evidence="7 8" key="1">
    <citation type="submission" date="2019-05" db="EMBL/GenBank/DDBJ databases">
        <title>Emergence of the Ug99 lineage of the wheat stem rust pathogen through somatic hybridization.</title>
        <authorList>
            <person name="Li F."/>
            <person name="Upadhyaya N.M."/>
            <person name="Sperschneider J."/>
            <person name="Matny O."/>
            <person name="Nguyen-Phuc H."/>
            <person name="Mago R."/>
            <person name="Raley C."/>
            <person name="Miller M.E."/>
            <person name="Silverstein K.A.T."/>
            <person name="Henningsen E."/>
            <person name="Hirsch C.D."/>
            <person name="Visser B."/>
            <person name="Pretorius Z.A."/>
            <person name="Steffenson B.J."/>
            <person name="Schwessinger B."/>
            <person name="Dodds P.N."/>
            <person name="Figueroa M."/>
        </authorList>
    </citation>
    <scope>NUCLEOTIDE SEQUENCE [LARGE SCALE GENOMIC DNA]</scope>
    <source>
        <strain evidence="5">21-0</strain>
        <strain evidence="6 8">Ug99</strain>
    </source>
</reference>
<evidence type="ECO:0000256" key="1">
    <source>
        <dbReference type="SAM" id="MobiDB-lite"/>
    </source>
</evidence>
<keyword evidence="7" id="KW-1185">Reference proteome</keyword>
<feature type="compositionally biased region" description="Basic and acidic residues" evidence="1">
    <location>
        <begin position="964"/>
        <end position="980"/>
    </location>
</feature>
<evidence type="ECO:0000313" key="8">
    <source>
        <dbReference type="Proteomes" id="UP000325313"/>
    </source>
</evidence>
<dbReference type="Proteomes" id="UP000325313">
    <property type="component" value="Unassembled WGS sequence"/>
</dbReference>
<feature type="compositionally biased region" description="Acidic residues" evidence="1">
    <location>
        <begin position="312"/>
        <end position="321"/>
    </location>
</feature>
<feature type="transmembrane region" description="Helical" evidence="2">
    <location>
        <begin position="829"/>
        <end position="846"/>
    </location>
</feature>
<dbReference type="Pfam" id="PF16335">
    <property type="entry name" value="GtaA_6_Hairpin"/>
    <property type="match status" value="1"/>
</dbReference>
<evidence type="ECO:0008006" key="9">
    <source>
        <dbReference type="Google" id="ProtNLM"/>
    </source>
</evidence>
<accession>A0A5B0P724</accession>
<comment type="caution">
    <text evidence="5">The sequence shown here is derived from an EMBL/GenBank/DDBJ whole genome shotgun (WGS) entry which is preliminary data.</text>
</comment>
<evidence type="ECO:0000313" key="6">
    <source>
        <dbReference type="EMBL" id="KAA1108046.1"/>
    </source>
</evidence>
<dbReference type="OrthoDB" id="3918848at2759"/>
<name>A0A5B0P724_PUCGR</name>
<dbReference type="InterPro" id="IPR008928">
    <property type="entry name" value="6-hairpin_glycosidase_sf"/>
</dbReference>
<evidence type="ECO:0000313" key="7">
    <source>
        <dbReference type="Proteomes" id="UP000324748"/>
    </source>
</evidence>
<feature type="domain" description="Glutaminase A N-terminal" evidence="4">
    <location>
        <begin position="323"/>
        <end position="414"/>
    </location>
</feature>
<evidence type="ECO:0000259" key="4">
    <source>
        <dbReference type="Pfam" id="PF17168"/>
    </source>
</evidence>
<feature type="compositionally biased region" description="Acidic residues" evidence="1">
    <location>
        <begin position="954"/>
        <end position="963"/>
    </location>
</feature>
<feature type="domain" description="Glutaminase A central" evidence="3">
    <location>
        <begin position="420"/>
        <end position="779"/>
    </location>
</feature>
<protein>
    <recommendedName>
        <fullName evidence="9">Glutaminase A</fullName>
    </recommendedName>
</protein>
<dbReference type="Proteomes" id="UP000324748">
    <property type="component" value="Unassembled WGS sequence"/>
</dbReference>
<dbReference type="InterPro" id="IPR033433">
    <property type="entry name" value="GtaA_N"/>
</dbReference>
<evidence type="ECO:0000256" key="2">
    <source>
        <dbReference type="SAM" id="Phobius"/>
    </source>
</evidence>
<dbReference type="EMBL" id="VDEP01000306">
    <property type="protein sequence ID" value="KAA1108046.1"/>
    <property type="molecule type" value="Genomic_DNA"/>
</dbReference>
<proteinExistence type="predicted"/>
<evidence type="ECO:0000259" key="3">
    <source>
        <dbReference type="Pfam" id="PF16335"/>
    </source>
</evidence>
<dbReference type="Pfam" id="PF17168">
    <property type="entry name" value="DUF5127"/>
    <property type="match status" value="2"/>
</dbReference>
<keyword evidence="2" id="KW-1133">Transmembrane helix</keyword>
<dbReference type="InterPro" id="IPR052743">
    <property type="entry name" value="Glutaminase_GtaA"/>
</dbReference>
<dbReference type="PANTHER" id="PTHR31987">
    <property type="entry name" value="GLUTAMINASE A-RELATED"/>
    <property type="match status" value="1"/>
</dbReference>
<dbReference type="PANTHER" id="PTHR31987:SF1">
    <property type="entry name" value="GLUTAMINASE A"/>
    <property type="match status" value="1"/>
</dbReference>
<dbReference type="SUPFAM" id="SSF48208">
    <property type="entry name" value="Six-hairpin glycosidases"/>
    <property type="match status" value="1"/>
</dbReference>
<feature type="region of interest" description="Disordered" evidence="1">
    <location>
        <begin position="936"/>
        <end position="1009"/>
    </location>
</feature>
<dbReference type="GO" id="GO:0005975">
    <property type="term" value="P:carbohydrate metabolic process"/>
    <property type="evidence" value="ECO:0007669"/>
    <property type="project" value="InterPro"/>
</dbReference>
<dbReference type="EMBL" id="VSWC01000067">
    <property type="protein sequence ID" value="KAA1096816.1"/>
    <property type="molecule type" value="Genomic_DNA"/>
</dbReference>
<feature type="domain" description="Glutaminase A N-terminal" evidence="4">
    <location>
        <begin position="148"/>
        <end position="303"/>
    </location>
</feature>
<sequence length="1009" mass="113149">MKASMVKTNNHQENSLIRLWTIIISILILETTNNHLIQAIRTLQDGTTALPFLPTVVPLAVRSPYLGTYLQGGQDKDLSESSPRFWTGAPVGWNGLIRVDGHVFNWMGNLTHWPAANNTKFEHTASSSIFRFAIGPPQEEESASEPAKVYLDVTFLSPITPHDPFRQSLPLSYLSLTVSSADGEAHEVELYTDINGLWCADSEAMDVEWTSYTKDYKDQRVPRPSWTAMQLKLRNQQPFVEADDRILHGGVWYSAMSFDEDRILQTHSAGQDGNHTRSVFAQTGQLDLPLNDTFRPIRTRVPIPPSERKNNEEEDEEEEGESTMIIDEPVLAWAHSFGYVSPKRSYNSRTVIKSIGHIRSPAVQYMTAEEKVVELLPLWSSRFTNETDLVGFHLFDYNHVLTASQSWDAQLYTDAMRVQSRSYADILAVSTRQIFMAIEAVRADYPGAEDLSSSPSLLVDGTSTMWMLKEISSNGNCQTVDVIAPFLPFLIYTAPQMIPQLLEPIFRYIATGLYRPLPTPHDLGDHYPNATGRNDFIYANLPVEESGNLLAILLACLRLGTCHHQAQTYYQILVQWADWLVDNTLYPDDQRSTDDFFGPTANQTSLVVKGIMGLRSMSEISIALGQTNDSTRYGDKANEFSREFLKIAVSNDRTHLLGSYGNQSSWSTQYNLYFDKLFGFKLFPEWVYEMQDQWYLIQAGKGPYGPPLDSRSRNRAKTDWMMWAAGASSSNVTREMFVSGLEAYVRRTENVVFGDLISLDEGWSVGFLTRPVVGGHFSLVGLETMAARPALTGHRRLFGALDVDALIDDLGRQKAKVLGYGRTPIGRRLVVGFGGLCLLFFGYRIGARWLARRRARQSSALYRSVVAQYADDDDDEEAALPGTQPGSSSILQALKNRSFRKPLSKASELKLLERHSNSPLAQQEDNLNISLLRQHEPSGPIIPRNPHSPFGLPDSDDSDDDDDHQSRSDKALSDKDDSDSLHPSVQSQADWDLGIAPSTPPPSQKHKDL</sequence>
<keyword evidence="2" id="KW-0472">Membrane</keyword>
<feature type="region of interest" description="Disordered" evidence="1">
    <location>
        <begin position="297"/>
        <end position="322"/>
    </location>
</feature>
<dbReference type="AlphaFoldDB" id="A0A5B0P724"/>